<dbReference type="Pfam" id="PF14978">
    <property type="entry name" value="MRP-63"/>
    <property type="match status" value="1"/>
</dbReference>
<proteinExistence type="predicted"/>
<name>A0A5S6QJ22_TRIMR</name>
<organism evidence="1 2">
    <name type="scientific">Trichuris muris</name>
    <name type="common">Mouse whipworm</name>
    <dbReference type="NCBI Taxonomy" id="70415"/>
    <lineage>
        <taxon>Eukaryota</taxon>
        <taxon>Metazoa</taxon>
        <taxon>Ecdysozoa</taxon>
        <taxon>Nematoda</taxon>
        <taxon>Enoplea</taxon>
        <taxon>Dorylaimia</taxon>
        <taxon>Trichinellida</taxon>
        <taxon>Trichuridae</taxon>
        <taxon>Trichuris</taxon>
    </lineage>
</organism>
<accession>A0A5S6QJ22</accession>
<sequence>MVGNCLLAEGSSRMRLVQIFLSRHKNAVDQYRFWQVEKTPGPSRSKQTGKRKVIVPVRPNHLRLLQTQLTVENNVMRCLASPYLTKEQEQFWQKSHGTAEEEKAKARIEEEEARMPGKPKFVVGITRVDEVRGNIGNLLHSPRTLEQHFAHLTQENQFE</sequence>
<dbReference type="STRING" id="70415.A0A5S6QJ22"/>
<reference evidence="2" key="1">
    <citation type="submission" date="2019-12" db="UniProtKB">
        <authorList>
            <consortium name="WormBaseParasite"/>
        </authorList>
    </citation>
    <scope>IDENTIFICATION</scope>
</reference>
<dbReference type="Proteomes" id="UP000046395">
    <property type="component" value="Unassembled WGS sequence"/>
</dbReference>
<evidence type="ECO:0000313" key="1">
    <source>
        <dbReference type="Proteomes" id="UP000046395"/>
    </source>
</evidence>
<keyword evidence="1" id="KW-1185">Reference proteome</keyword>
<dbReference type="GO" id="GO:0005761">
    <property type="term" value="C:mitochondrial ribosome"/>
    <property type="evidence" value="ECO:0007669"/>
    <property type="project" value="InterPro"/>
</dbReference>
<protein>
    <submittedName>
        <fullName evidence="2">Uncharacterized protein</fullName>
    </submittedName>
</protein>
<dbReference type="WBParaSite" id="TMUE_2000007165.1">
    <property type="protein sequence ID" value="TMUE_2000007165.1"/>
    <property type="gene ID" value="WBGene00302626"/>
</dbReference>
<dbReference type="InterPro" id="IPR016576">
    <property type="entry name" value="Ribosomal_mL63"/>
</dbReference>
<dbReference type="AlphaFoldDB" id="A0A5S6QJ22"/>
<evidence type="ECO:0000313" key="2">
    <source>
        <dbReference type="WBParaSite" id="TMUE_2000007165.1"/>
    </source>
</evidence>